<dbReference type="SUPFAM" id="SSF53098">
    <property type="entry name" value="Ribonuclease H-like"/>
    <property type="match status" value="1"/>
</dbReference>
<dbReference type="InterPro" id="IPR012337">
    <property type="entry name" value="RNaseH-like_sf"/>
</dbReference>
<keyword evidence="1" id="KW-1133">Transmembrane helix</keyword>
<dbReference type="Gene3D" id="3.30.420.10">
    <property type="entry name" value="Ribonuclease H-like superfamily/Ribonuclease H"/>
    <property type="match status" value="1"/>
</dbReference>
<dbReference type="InterPro" id="IPR036397">
    <property type="entry name" value="RNaseH_sf"/>
</dbReference>
<evidence type="ECO:0000313" key="3">
    <source>
        <dbReference type="EMBL" id="JAU93757.1"/>
    </source>
</evidence>
<reference evidence="3" key="1">
    <citation type="submission" date="2016-07" db="EMBL/GenBank/DDBJ databases">
        <title>De novo transcriptome assembly of four accessions of the metal hyperaccumulator plant Noccaea caerulescens.</title>
        <authorList>
            <person name="Blande D."/>
            <person name="Halimaa P."/>
            <person name="Tervahauta A.I."/>
            <person name="Aarts M.G."/>
            <person name="Karenlampi S.O."/>
        </authorList>
    </citation>
    <scope>NUCLEOTIDE SEQUENCE</scope>
</reference>
<dbReference type="Pfam" id="PF13456">
    <property type="entry name" value="RVT_3"/>
    <property type="match status" value="1"/>
</dbReference>
<dbReference type="PANTHER" id="PTHR47074">
    <property type="entry name" value="BNAC02G40300D PROTEIN"/>
    <property type="match status" value="1"/>
</dbReference>
<protein>
    <recommendedName>
        <fullName evidence="2">RNase H type-1 domain-containing protein</fullName>
    </recommendedName>
</protein>
<evidence type="ECO:0000259" key="2">
    <source>
        <dbReference type="Pfam" id="PF13456"/>
    </source>
</evidence>
<dbReference type="GO" id="GO:0004523">
    <property type="term" value="F:RNA-DNA hybrid ribonuclease activity"/>
    <property type="evidence" value="ECO:0007669"/>
    <property type="project" value="InterPro"/>
</dbReference>
<dbReference type="GO" id="GO:0003676">
    <property type="term" value="F:nucleic acid binding"/>
    <property type="evidence" value="ECO:0007669"/>
    <property type="project" value="InterPro"/>
</dbReference>
<dbReference type="InterPro" id="IPR052929">
    <property type="entry name" value="RNase_H-like_EbsB-rel"/>
</dbReference>
<dbReference type="InterPro" id="IPR002156">
    <property type="entry name" value="RNaseH_domain"/>
</dbReference>
<gene>
    <name evidence="3" type="ORF">MP_TR17963_c0_g1_i1_g.51384</name>
</gene>
<dbReference type="AlphaFoldDB" id="A0A1J3JN06"/>
<accession>A0A1J3JN06</accession>
<feature type="domain" description="RNase H type-1" evidence="2">
    <location>
        <begin position="2"/>
        <end position="81"/>
    </location>
</feature>
<organism evidence="3">
    <name type="scientific">Noccaea caerulescens</name>
    <name type="common">Alpine penny-cress</name>
    <name type="synonym">Thlaspi caerulescens</name>
    <dbReference type="NCBI Taxonomy" id="107243"/>
    <lineage>
        <taxon>Eukaryota</taxon>
        <taxon>Viridiplantae</taxon>
        <taxon>Streptophyta</taxon>
        <taxon>Embryophyta</taxon>
        <taxon>Tracheophyta</taxon>
        <taxon>Spermatophyta</taxon>
        <taxon>Magnoliopsida</taxon>
        <taxon>eudicotyledons</taxon>
        <taxon>Gunneridae</taxon>
        <taxon>Pentapetalae</taxon>
        <taxon>rosids</taxon>
        <taxon>malvids</taxon>
        <taxon>Brassicales</taxon>
        <taxon>Brassicaceae</taxon>
        <taxon>Coluteocarpeae</taxon>
        <taxon>Noccaea</taxon>
    </lineage>
</organism>
<keyword evidence="1" id="KW-0472">Membrane</keyword>
<name>A0A1J3JN06_NOCCA</name>
<feature type="transmembrane region" description="Helical" evidence="1">
    <location>
        <begin position="44"/>
        <end position="67"/>
    </location>
</feature>
<evidence type="ECO:0000256" key="1">
    <source>
        <dbReference type="SAM" id="Phobius"/>
    </source>
</evidence>
<dbReference type="CDD" id="cd06222">
    <property type="entry name" value="RNase_H_like"/>
    <property type="match status" value="1"/>
</dbReference>
<keyword evidence="1" id="KW-0812">Transmembrane</keyword>
<dbReference type="InterPro" id="IPR044730">
    <property type="entry name" value="RNase_H-like_dom_plant"/>
</dbReference>
<sequence length="101" mass="11353">MTEALAIKSAMSQALERGFLNLQLKSDAHNLVRTLTAQEKIKEIYSLLFNINSLVSLFTSISFLFILRAENHEADTLAKNAAQEYSSLPVIIAYFQSNLRC</sequence>
<dbReference type="PANTHER" id="PTHR47074:SF11">
    <property type="entry name" value="REVERSE TRANSCRIPTASE-LIKE PROTEIN"/>
    <property type="match status" value="1"/>
</dbReference>
<dbReference type="EMBL" id="GEVM01012181">
    <property type="protein sequence ID" value="JAU93757.1"/>
    <property type="molecule type" value="Transcribed_RNA"/>
</dbReference>
<proteinExistence type="predicted"/>